<dbReference type="Gene3D" id="3.20.20.240">
    <property type="entry name" value="Methylmalonyl-CoA mutase"/>
    <property type="match status" value="1"/>
</dbReference>
<evidence type="ECO:0000256" key="8">
    <source>
        <dbReference type="ARBA" id="ARBA00022946"/>
    </source>
</evidence>
<evidence type="ECO:0000256" key="4">
    <source>
        <dbReference type="ARBA" id="ARBA00012398"/>
    </source>
</evidence>
<evidence type="ECO:0000256" key="2">
    <source>
        <dbReference type="ARBA" id="ARBA00004305"/>
    </source>
</evidence>
<comment type="cofactor">
    <cofactor evidence="1">
        <name>adenosylcob(III)alamin</name>
        <dbReference type="ChEBI" id="CHEBI:18408"/>
    </cofactor>
</comment>
<dbReference type="EC" id="5.4.99.2" evidence="4"/>
<dbReference type="CDD" id="cd02071">
    <property type="entry name" value="MM_CoA_mut_B12_BD"/>
    <property type="match status" value="1"/>
</dbReference>
<dbReference type="GO" id="GO:0046872">
    <property type="term" value="F:metal ion binding"/>
    <property type="evidence" value="ECO:0007669"/>
    <property type="project" value="UniProtKB-KW"/>
</dbReference>
<gene>
    <name evidence="17" type="primary">MMUT</name>
    <name evidence="17" type="synonym">mmut</name>
</gene>
<comment type="subcellular location">
    <subcellularLocation>
        <location evidence="2">Mitochondrion matrix</location>
    </subcellularLocation>
</comment>
<protein>
    <recommendedName>
        <fullName evidence="5">Methylmalonyl-CoA mutase, mitochondrial</fullName>
        <ecNumber evidence="4">5.4.99.2</ecNumber>
    </recommendedName>
    <alternativeName>
        <fullName evidence="14">Methylmalonyl-CoA isomerase</fullName>
    </alternativeName>
</protein>
<dbReference type="InterPro" id="IPR016176">
    <property type="entry name" value="Cbl-dep_enz_cat"/>
</dbReference>
<dbReference type="Pfam" id="PF01642">
    <property type="entry name" value="MM_CoA_mutase"/>
    <property type="match status" value="1"/>
</dbReference>
<dbReference type="GO" id="GO:0019678">
    <property type="term" value="P:propionate metabolic process, methylmalonyl pathway"/>
    <property type="evidence" value="ECO:0007669"/>
    <property type="project" value="TreeGrafter"/>
</dbReference>
<evidence type="ECO:0000256" key="5">
    <source>
        <dbReference type="ARBA" id="ARBA00014305"/>
    </source>
</evidence>
<evidence type="ECO:0000256" key="15">
    <source>
        <dbReference type="ARBA" id="ARBA00046548"/>
    </source>
</evidence>
<dbReference type="CDD" id="cd03679">
    <property type="entry name" value="MM_CoA_mutase_alpha_like"/>
    <property type="match status" value="1"/>
</dbReference>
<dbReference type="GO" id="GO:0006790">
    <property type="term" value="P:sulfur compound metabolic process"/>
    <property type="evidence" value="ECO:0007669"/>
    <property type="project" value="UniProtKB-ARBA"/>
</dbReference>
<comment type="similarity">
    <text evidence="3">Belongs to the methylmalonyl-CoA mutase family.</text>
</comment>
<dbReference type="InterPro" id="IPR006159">
    <property type="entry name" value="Acid_CoA_mut_C"/>
</dbReference>
<dbReference type="NCBIfam" id="TIGR00640">
    <property type="entry name" value="acid_CoA_mut_C"/>
    <property type="match status" value="1"/>
</dbReference>
<dbReference type="NCBIfam" id="TIGR00641">
    <property type="entry name" value="acid_CoA_mut_N"/>
    <property type="match status" value="1"/>
</dbReference>
<dbReference type="GeneTree" id="ENSGT00390000011892"/>
<evidence type="ECO:0000256" key="3">
    <source>
        <dbReference type="ARBA" id="ARBA00008465"/>
    </source>
</evidence>
<dbReference type="SUPFAM" id="SSF51703">
    <property type="entry name" value="Cobalamin (vitamin B12)-dependent enzymes"/>
    <property type="match status" value="1"/>
</dbReference>
<dbReference type="GO" id="GO:0005759">
    <property type="term" value="C:mitochondrial matrix"/>
    <property type="evidence" value="ECO:0007669"/>
    <property type="project" value="UniProtKB-SubCell"/>
</dbReference>
<dbReference type="InterPro" id="IPR006099">
    <property type="entry name" value="MeMalonylCoA_mutase_a/b_cat"/>
</dbReference>
<feature type="domain" description="B12-binding" evidence="16">
    <location>
        <begin position="625"/>
        <end position="757"/>
    </location>
</feature>
<dbReference type="SUPFAM" id="SSF52242">
    <property type="entry name" value="Cobalamin (vitamin B12)-binding domain"/>
    <property type="match status" value="1"/>
</dbReference>
<evidence type="ECO:0000256" key="1">
    <source>
        <dbReference type="ARBA" id="ARBA00001922"/>
    </source>
</evidence>
<keyword evidence="8" id="KW-0809">Transit peptide</keyword>
<keyword evidence="9" id="KW-0496">Mitochondrion</keyword>
<dbReference type="InterPro" id="IPR058549">
    <property type="entry name" value="MeMalonylCoA_mutase_a/b_site"/>
</dbReference>
<evidence type="ECO:0000256" key="14">
    <source>
        <dbReference type="ARBA" id="ARBA00033108"/>
    </source>
</evidence>
<evidence type="ECO:0000256" key="13">
    <source>
        <dbReference type="ARBA" id="ARBA00023743"/>
    </source>
</evidence>
<comment type="subunit">
    <text evidence="15">Homodimer. Interacts (the apoenzyme form) with MMAA; the interaction is GTP dependent.</text>
</comment>
<reference evidence="17" key="3">
    <citation type="submission" date="2025-09" db="UniProtKB">
        <authorList>
            <consortium name="Ensembl"/>
        </authorList>
    </citation>
    <scope>IDENTIFICATION</scope>
</reference>
<dbReference type="Gene3D" id="3.40.50.280">
    <property type="entry name" value="Cobalamin-binding domain"/>
    <property type="match status" value="1"/>
</dbReference>
<name>A0A8D0CH22_SCLFO</name>
<dbReference type="OrthoDB" id="198977at2759"/>
<dbReference type="InterPro" id="IPR006158">
    <property type="entry name" value="Cobalamin-bd"/>
</dbReference>
<dbReference type="AlphaFoldDB" id="A0A8D0CH22"/>
<dbReference type="PANTHER" id="PTHR48101">
    <property type="entry name" value="METHYLMALONYL-COA MUTASE, MITOCHONDRIAL-RELATED"/>
    <property type="match status" value="1"/>
</dbReference>
<dbReference type="Pfam" id="PF02310">
    <property type="entry name" value="B12-binding"/>
    <property type="match status" value="1"/>
</dbReference>
<sequence length="761" mass="83932">RRTAGHAQAVAARLVFRGAPSAVSYVSDPPRPRSRSLSTAAALQQQDVRLHDKWAALAQKQLKGKNPQELIWRTPEGISIKPVYTRDDSGEVADELPGVFPFTRGPYPTMYTYRPWTIRQYAGFSTVEESNKFYKDNIKAGQQGLSVAFDLPTHRGYDSDNPRVHGDVGMAGVAIDTVEDTKMLFDGIPLEKMSVSMTMNGAVIPILAMFIVTGEEQGVPPEKLTGTIQNDILKEFMVRNTYIFPPDPSMHVIADIFAYTSKHMPKFNSISISGYHLQEAGADAILELAYTIANGLEYCRTGVKAGLSIDEFAPRLSFFWGIGMNFYMEIAKMRAGRRLWANLIKEKFQPKNSKSLLLRAHCQTSGWSLTEQDPYNNVIRTVIEAMAAVFGGTQSLHSNSFDEALGLPTVKSARIARNTQIIIQEESGIPKVADPWGGSYMMESLTTEVYNSALKFINEIEEMGGMARAVAEGIPKLRIEECAARRQARIDSGSEVIVGVNKYRLEKEESVEVLAIDNTSVRNKQIEKLKKVRESRDNEAVKRCLGAIEECARTGSGNLLALAVDAARARCSVGEITDAMKSVFGEHKASTRMVSGAYRSEFGEHQEIATVHNRVLHFKKHEGRNPRLLVAKMGQDGHDRGAKVIATGFADLGFDVDIGPLFQTPLEVAQQAVDADVHCVGISTLAAGHKTLVPELIQELKNLNRPDILVICGGVIPPQDYEFLYEKGVCSIFGPGTRIPQAAIEVIDSIEKSLEKNRHAM</sequence>
<evidence type="ECO:0000259" key="16">
    <source>
        <dbReference type="PROSITE" id="PS51332"/>
    </source>
</evidence>
<keyword evidence="7" id="KW-0479">Metal-binding</keyword>
<evidence type="ECO:0000313" key="17">
    <source>
        <dbReference type="Ensembl" id="ENSSFOP00015065986.1"/>
    </source>
</evidence>
<dbReference type="GO" id="GO:0004494">
    <property type="term" value="F:methylmalonyl-CoA mutase activity"/>
    <property type="evidence" value="ECO:0007669"/>
    <property type="project" value="UniProtKB-EC"/>
</dbReference>
<evidence type="ECO:0000256" key="12">
    <source>
        <dbReference type="ARBA" id="ARBA00023703"/>
    </source>
</evidence>
<reference evidence="17 18" key="1">
    <citation type="submission" date="2019-04" db="EMBL/GenBank/DDBJ databases">
        <authorList>
            <consortium name="Wellcome Sanger Institute Data Sharing"/>
        </authorList>
    </citation>
    <scope>NUCLEOTIDE SEQUENCE [LARGE SCALE GENOMIC DNA]</scope>
</reference>
<dbReference type="FunFam" id="3.20.20.240:FF:000002">
    <property type="entry name" value="Methylmalonyl-CoA mutase, mitochondrial"/>
    <property type="match status" value="1"/>
</dbReference>
<keyword evidence="18" id="KW-1185">Reference proteome</keyword>
<dbReference type="PROSITE" id="PS51332">
    <property type="entry name" value="B12_BINDING"/>
    <property type="match status" value="1"/>
</dbReference>
<reference evidence="17" key="2">
    <citation type="submission" date="2025-08" db="UniProtKB">
        <authorList>
            <consortium name="Ensembl"/>
        </authorList>
    </citation>
    <scope>IDENTIFICATION</scope>
</reference>
<evidence type="ECO:0000256" key="11">
    <source>
        <dbReference type="ARBA" id="ARBA00023285"/>
    </source>
</evidence>
<evidence type="ECO:0000313" key="18">
    <source>
        <dbReference type="Proteomes" id="UP000694397"/>
    </source>
</evidence>
<accession>A0A8D0CH22</accession>
<evidence type="ECO:0000256" key="9">
    <source>
        <dbReference type="ARBA" id="ARBA00023128"/>
    </source>
</evidence>
<dbReference type="Proteomes" id="UP000694397">
    <property type="component" value="Chromosome 1"/>
</dbReference>
<keyword evidence="10" id="KW-0413">Isomerase</keyword>
<dbReference type="NCBIfam" id="NF006944">
    <property type="entry name" value="PRK09426.1"/>
    <property type="match status" value="1"/>
</dbReference>
<dbReference type="GO" id="GO:0031419">
    <property type="term" value="F:cobalamin binding"/>
    <property type="evidence" value="ECO:0007669"/>
    <property type="project" value="UniProtKB-KW"/>
</dbReference>
<organism evidence="17 18">
    <name type="scientific">Scleropages formosus</name>
    <name type="common">Asian bonytongue</name>
    <name type="synonym">Osteoglossum formosum</name>
    <dbReference type="NCBI Taxonomy" id="113540"/>
    <lineage>
        <taxon>Eukaryota</taxon>
        <taxon>Metazoa</taxon>
        <taxon>Chordata</taxon>
        <taxon>Craniata</taxon>
        <taxon>Vertebrata</taxon>
        <taxon>Euteleostomi</taxon>
        <taxon>Actinopterygii</taxon>
        <taxon>Neopterygii</taxon>
        <taxon>Teleostei</taxon>
        <taxon>Osteoglossocephala</taxon>
        <taxon>Osteoglossomorpha</taxon>
        <taxon>Osteoglossiformes</taxon>
        <taxon>Osteoglossidae</taxon>
        <taxon>Scleropages</taxon>
    </lineage>
</organism>
<dbReference type="InterPro" id="IPR036724">
    <property type="entry name" value="Cobalamin-bd_sf"/>
</dbReference>
<proteinExistence type="inferred from homology"/>
<comment type="catalytic activity">
    <reaction evidence="12">
        <text>(R)-methylmalonyl-CoA = succinyl-CoA</text>
        <dbReference type="Rhea" id="RHEA:22888"/>
        <dbReference type="ChEBI" id="CHEBI:57292"/>
        <dbReference type="ChEBI" id="CHEBI:57326"/>
        <dbReference type="EC" id="5.4.99.2"/>
    </reaction>
    <physiologicalReaction direction="left-to-right" evidence="12">
        <dbReference type="Rhea" id="RHEA:22889"/>
    </physiologicalReaction>
</comment>
<dbReference type="InterPro" id="IPR006098">
    <property type="entry name" value="MMCoA_mutase_a_cat"/>
</dbReference>
<keyword evidence="6" id="KW-0846">Cobalamin</keyword>
<dbReference type="PROSITE" id="PS00544">
    <property type="entry name" value="METMALONYL_COA_MUTASE"/>
    <property type="match status" value="1"/>
</dbReference>
<keyword evidence="11" id="KW-0170">Cobalt</keyword>
<comment type="function">
    <text evidence="13">Catalyzes the reversible isomerization of methylmalonyl-CoA (MMCoA) (generated from branched-chain amino acid metabolism and degradation of dietary odd chain fatty acids and cholesterol) to succinyl-CoA (3-carboxypropionyl-CoA), a key intermediate of the tricarboxylic acid cycle.</text>
</comment>
<evidence type="ECO:0000256" key="10">
    <source>
        <dbReference type="ARBA" id="ARBA00023235"/>
    </source>
</evidence>
<dbReference type="Ensembl" id="ENSSFOT00015062463.1">
    <property type="protein sequence ID" value="ENSSFOP00015065986.1"/>
    <property type="gene ID" value="ENSSFOG00015008972.2"/>
</dbReference>
<evidence type="ECO:0000256" key="7">
    <source>
        <dbReference type="ARBA" id="ARBA00022723"/>
    </source>
</evidence>
<dbReference type="FunFam" id="3.40.50.280:FF:000002">
    <property type="entry name" value="Methylmalonyl-CoA mutase, mitochondrial"/>
    <property type="match status" value="1"/>
</dbReference>
<dbReference type="PANTHER" id="PTHR48101:SF4">
    <property type="entry name" value="METHYLMALONYL-COA MUTASE, MITOCHONDRIAL"/>
    <property type="match status" value="1"/>
</dbReference>
<evidence type="ECO:0000256" key="6">
    <source>
        <dbReference type="ARBA" id="ARBA00022628"/>
    </source>
</evidence>